<dbReference type="PANTHER" id="PTHR48085:SF5">
    <property type="entry name" value="CADMIUM_ZINC-TRANSPORTING ATPASE HMA4-RELATED"/>
    <property type="match status" value="1"/>
</dbReference>
<dbReference type="InterPro" id="IPR027256">
    <property type="entry name" value="P-typ_ATPase_IB"/>
</dbReference>
<dbReference type="Gene3D" id="3.40.1110.10">
    <property type="entry name" value="Calcium-transporting ATPase, cytoplasmic domain N"/>
    <property type="match status" value="1"/>
</dbReference>
<keyword evidence="4" id="KW-1278">Translocase</keyword>
<dbReference type="SFLD" id="SFLDF00027">
    <property type="entry name" value="p-type_atpase"/>
    <property type="match status" value="1"/>
</dbReference>
<evidence type="ECO:0000256" key="1">
    <source>
        <dbReference type="ARBA" id="ARBA00004370"/>
    </source>
</evidence>
<accession>A0A953M2M2</accession>
<dbReference type="EMBL" id="JAIOIV010000130">
    <property type="protein sequence ID" value="MBZ0157822.1"/>
    <property type="molecule type" value="Genomic_DNA"/>
</dbReference>
<dbReference type="GO" id="GO:0016463">
    <property type="term" value="F:P-type zinc transporter activity"/>
    <property type="evidence" value="ECO:0007669"/>
    <property type="project" value="UniProtKB-EC"/>
</dbReference>
<comment type="subcellular location">
    <subcellularLocation>
        <location evidence="9">Cell membrane</location>
    </subcellularLocation>
    <subcellularLocation>
        <location evidence="1">Membrane</location>
    </subcellularLocation>
</comment>
<dbReference type="InterPro" id="IPR059000">
    <property type="entry name" value="ATPase_P-type_domA"/>
</dbReference>
<keyword evidence="5" id="KW-1133">Transmembrane helix</keyword>
<dbReference type="Proteomes" id="UP000705867">
    <property type="component" value="Unassembled WGS sequence"/>
</dbReference>
<keyword evidence="9" id="KW-0479">Metal-binding</keyword>
<dbReference type="GO" id="GO:0005886">
    <property type="term" value="C:plasma membrane"/>
    <property type="evidence" value="ECO:0007669"/>
    <property type="project" value="UniProtKB-SubCell"/>
</dbReference>
<evidence type="ECO:0000313" key="12">
    <source>
        <dbReference type="EMBL" id="MBZ0157822.1"/>
    </source>
</evidence>
<dbReference type="SUPFAM" id="SSF81653">
    <property type="entry name" value="Calcium ATPase, transduction domain A"/>
    <property type="match status" value="1"/>
</dbReference>
<evidence type="ECO:0000256" key="2">
    <source>
        <dbReference type="ARBA" id="ARBA00006024"/>
    </source>
</evidence>
<evidence type="ECO:0000256" key="4">
    <source>
        <dbReference type="ARBA" id="ARBA00022967"/>
    </source>
</evidence>
<comment type="caution">
    <text evidence="12">The sequence shown here is derived from an EMBL/GenBank/DDBJ whole genome shotgun (WGS) entry which is preliminary data.</text>
</comment>
<dbReference type="SFLD" id="SFLDG00002">
    <property type="entry name" value="C1.7:_P-type_atpase_like"/>
    <property type="match status" value="1"/>
</dbReference>
<comment type="catalytic activity">
    <reaction evidence="8">
        <text>Zn(2+)(in) + ATP + H2O = Zn(2+)(out) + ADP + phosphate + H(+)</text>
        <dbReference type="Rhea" id="RHEA:20621"/>
        <dbReference type="ChEBI" id="CHEBI:15377"/>
        <dbReference type="ChEBI" id="CHEBI:15378"/>
        <dbReference type="ChEBI" id="CHEBI:29105"/>
        <dbReference type="ChEBI" id="CHEBI:30616"/>
        <dbReference type="ChEBI" id="CHEBI:43474"/>
        <dbReference type="ChEBI" id="CHEBI:456216"/>
        <dbReference type="EC" id="7.2.2.12"/>
    </reaction>
</comment>
<dbReference type="GO" id="GO:0016887">
    <property type="term" value="F:ATP hydrolysis activity"/>
    <property type="evidence" value="ECO:0007669"/>
    <property type="project" value="InterPro"/>
</dbReference>
<evidence type="ECO:0000313" key="13">
    <source>
        <dbReference type="Proteomes" id="UP000705867"/>
    </source>
</evidence>
<dbReference type="PRINTS" id="PR00119">
    <property type="entry name" value="CATATPASE"/>
</dbReference>
<dbReference type="CDD" id="cd07550">
    <property type="entry name" value="P-type_ATPase_HM"/>
    <property type="match status" value="1"/>
</dbReference>
<keyword evidence="9" id="KW-1003">Cell membrane</keyword>
<dbReference type="InterPro" id="IPR051014">
    <property type="entry name" value="Cation_Transport_ATPase_IB"/>
</dbReference>
<proteinExistence type="inferred from homology"/>
<feature type="domain" description="P-type ATPase A" evidence="11">
    <location>
        <begin position="197"/>
        <end position="295"/>
    </location>
</feature>
<dbReference type="GO" id="GO:0046872">
    <property type="term" value="F:metal ion binding"/>
    <property type="evidence" value="ECO:0007669"/>
    <property type="project" value="UniProtKB-KW"/>
</dbReference>
<dbReference type="GO" id="GO:0005524">
    <property type="term" value="F:ATP binding"/>
    <property type="evidence" value="ECO:0007669"/>
    <property type="project" value="UniProtKB-UniRule"/>
</dbReference>
<dbReference type="Pfam" id="PF00122">
    <property type="entry name" value="E1-E2_ATPase"/>
    <property type="match status" value="1"/>
</dbReference>
<dbReference type="InterPro" id="IPR001757">
    <property type="entry name" value="P_typ_ATPase"/>
</dbReference>
<evidence type="ECO:0000259" key="11">
    <source>
        <dbReference type="Pfam" id="PF00122"/>
    </source>
</evidence>
<evidence type="ECO:0000256" key="8">
    <source>
        <dbReference type="ARBA" id="ARBA00047308"/>
    </source>
</evidence>
<dbReference type="Pfam" id="PF00702">
    <property type="entry name" value="Hydrolase"/>
    <property type="match status" value="1"/>
</dbReference>
<reference evidence="12" key="1">
    <citation type="journal article" date="2021" name="bioRxiv">
        <title>Unraveling nitrogen, sulfur and carbon metabolic pathways and microbial community transcriptional responses to substrate deprivation and toxicity stresses in a bioreactor mimicking anoxic brackish coastal sediment conditions.</title>
        <authorList>
            <person name="Martins P.D."/>
            <person name="Echeveste M.J."/>
            <person name="Arshad A."/>
            <person name="Kurth J."/>
            <person name="Ouboter H."/>
            <person name="Jetten M.S.M."/>
            <person name="Welte C.U."/>
        </authorList>
    </citation>
    <scope>NUCLEOTIDE SEQUENCE</scope>
    <source>
        <strain evidence="12">MAG_39</strain>
    </source>
</reference>
<dbReference type="NCBIfam" id="TIGR01525">
    <property type="entry name" value="ATPase-IB_hvy"/>
    <property type="match status" value="1"/>
</dbReference>
<dbReference type="PANTHER" id="PTHR48085">
    <property type="entry name" value="CADMIUM/ZINC-TRANSPORTING ATPASE HMA2-RELATED"/>
    <property type="match status" value="1"/>
</dbReference>
<dbReference type="EC" id="7.2.2.12" evidence="7"/>
<gene>
    <name evidence="12" type="ORF">K8I29_16625</name>
</gene>
<dbReference type="GO" id="GO:0015086">
    <property type="term" value="F:cadmium ion transmembrane transporter activity"/>
    <property type="evidence" value="ECO:0007669"/>
    <property type="project" value="TreeGrafter"/>
</dbReference>
<keyword evidence="3" id="KW-0812">Transmembrane</keyword>
<dbReference type="Gene3D" id="2.70.150.10">
    <property type="entry name" value="Calcium-transporting ATPase, cytoplasmic transduction domain A"/>
    <property type="match status" value="1"/>
</dbReference>
<evidence type="ECO:0000256" key="5">
    <source>
        <dbReference type="ARBA" id="ARBA00022989"/>
    </source>
</evidence>
<dbReference type="InterPro" id="IPR023299">
    <property type="entry name" value="ATPase_P-typ_cyto_dom_N"/>
</dbReference>
<dbReference type="InterPro" id="IPR018303">
    <property type="entry name" value="ATPase_P-typ_P_site"/>
</dbReference>
<protein>
    <recommendedName>
        <fullName evidence="7">P-type Zn(2+) transporter</fullName>
        <ecNumber evidence="7">7.2.2.12</ecNumber>
    </recommendedName>
</protein>
<evidence type="ECO:0000256" key="9">
    <source>
        <dbReference type="RuleBase" id="RU362081"/>
    </source>
</evidence>
<evidence type="ECO:0000256" key="3">
    <source>
        <dbReference type="ARBA" id="ARBA00022692"/>
    </source>
</evidence>
<dbReference type="SFLD" id="SFLDS00003">
    <property type="entry name" value="Haloacid_Dehalogenase"/>
    <property type="match status" value="1"/>
</dbReference>
<keyword evidence="9" id="KW-0067">ATP-binding</keyword>
<dbReference type="SUPFAM" id="SSF56784">
    <property type="entry name" value="HAD-like"/>
    <property type="match status" value="1"/>
</dbReference>
<dbReference type="InterPro" id="IPR023214">
    <property type="entry name" value="HAD_sf"/>
</dbReference>
<dbReference type="InterPro" id="IPR008250">
    <property type="entry name" value="ATPase_P-typ_transduc_dom_A_sf"/>
</dbReference>
<sequence>MRYKIIHELPGRIRLLLRVPRRPVIERSRIEALFADREGVERVEFQHRTGSLLVHYNGGSRVREMILDTVQEAPLSFASAPRLRGGRREDRLDGKKRAVIASGSLLLASPFIPAPVRPFLALYGAMPILKKGILSLVGKGRLNIDVLDASAIGVAAGMRDYRTVGVISFLLKLGDYLEEWTRQRSRRMLSSMVQVVDEYAWVRREGREERVRTEEIAGGEIVVVRTGSRIPVDGVVAGGEAMVNQSSMTGESLPVMKRKGVTVHAGTVVEEGTLAVRTTAAGSRTRIARIVKVIEESEERKAEVQNYAERLADRIVPYTFLLSGLTYAFTGNPVRSASVLLVDYSCAIRLSTPLAIMAGMVKAARRGVLIKGGKFVEALAQADVFVLDKTGTLTGAAPAVAEVVPFDGYSREYILRHAACVEEHFPHPVATAVVQKAREEGVIHEEEHGEVEYIVAHGIASALNGRRILIGSRHFISEDEGIDTSRAEEVIRSLAERGLSILYMAIDRELAGIIAIDDPLRDDTGVFLRKLDEAGIKRVIMLTGDNEATARSVAERLGIREYHAQALPDTKAEIIRKLKESGHRVAVVGDGINDSPALALADVGIAMKHGADIAKEASDVLLMDGDLTAIIDAKRVSRTVMSLVGRNFRYIAGINSVLIGLGLSGAISPALSALLHNATTVLVTLNSLSPLAGKDGGADNRTSPAGGRGDWEARGHTVRPYSGTGAIEYSGENR</sequence>
<name>A0A953M2M2_9BACT</name>
<keyword evidence="9" id="KW-0547">Nucleotide-binding</keyword>
<dbReference type="PROSITE" id="PS01229">
    <property type="entry name" value="COF_2"/>
    <property type="match status" value="1"/>
</dbReference>
<feature type="region of interest" description="Disordered" evidence="10">
    <location>
        <begin position="693"/>
        <end position="734"/>
    </location>
</feature>
<dbReference type="PROSITE" id="PS00154">
    <property type="entry name" value="ATPASE_E1_E2"/>
    <property type="match status" value="1"/>
</dbReference>
<evidence type="ECO:0000256" key="6">
    <source>
        <dbReference type="ARBA" id="ARBA00023136"/>
    </source>
</evidence>
<evidence type="ECO:0000256" key="10">
    <source>
        <dbReference type="SAM" id="MobiDB-lite"/>
    </source>
</evidence>
<dbReference type="InterPro" id="IPR036412">
    <property type="entry name" value="HAD-like_sf"/>
</dbReference>
<comment type="similarity">
    <text evidence="2 9">Belongs to the cation transport ATPase (P-type) (TC 3.A.3) family. Type IB subfamily.</text>
</comment>
<organism evidence="12 13">
    <name type="scientific">Candidatus Nitrobium versatile</name>
    <dbReference type="NCBI Taxonomy" id="2884831"/>
    <lineage>
        <taxon>Bacteria</taxon>
        <taxon>Pseudomonadati</taxon>
        <taxon>Nitrospirota</taxon>
        <taxon>Nitrospiria</taxon>
        <taxon>Nitrospirales</taxon>
        <taxon>Nitrospiraceae</taxon>
        <taxon>Candidatus Nitrobium</taxon>
    </lineage>
</organism>
<dbReference type="NCBIfam" id="TIGR01494">
    <property type="entry name" value="ATPase_P-type"/>
    <property type="match status" value="1"/>
</dbReference>
<dbReference type="Gene3D" id="3.40.50.1000">
    <property type="entry name" value="HAD superfamily/HAD-like"/>
    <property type="match status" value="1"/>
</dbReference>
<dbReference type="InterPro" id="IPR044492">
    <property type="entry name" value="P_typ_ATPase_HD_dom"/>
</dbReference>
<keyword evidence="6" id="KW-0472">Membrane</keyword>
<dbReference type="AlphaFoldDB" id="A0A953M2M2"/>
<evidence type="ECO:0000256" key="7">
    <source>
        <dbReference type="ARBA" id="ARBA00039097"/>
    </source>
</evidence>
<reference evidence="12" key="2">
    <citation type="submission" date="2021-08" db="EMBL/GenBank/DDBJ databases">
        <authorList>
            <person name="Dalcin Martins P."/>
        </authorList>
    </citation>
    <scope>NUCLEOTIDE SEQUENCE</scope>
    <source>
        <strain evidence="12">MAG_39</strain>
    </source>
</reference>